<dbReference type="Pfam" id="PF00651">
    <property type="entry name" value="BTB"/>
    <property type="match status" value="1"/>
</dbReference>
<evidence type="ECO:0000259" key="2">
    <source>
        <dbReference type="PROSITE" id="PS50097"/>
    </source>
</evidence>
<feature type="region of interest" description="Disordered" evidence="1">
    <location>
        <begin position="1"/>
        <end position="72"/>
    </location>
</feature>
<dbReference type="Proteomes" id="UP000521872">
    <property type="component" value="Unassembled WGS sequence"/>
</dbReference>
<dbReference type="SMART" id="SM00225">
    <property type="entry name" value="BTB"/>
    <property type="match status" value="1"/>
</dbReference>
<dbReference type="InterPro" id="IPR011333">
    <property type="entry name" value="SKP1/BTB/POZ_sf"/>
</dbReference>
<proteinExistence type="predicted"/>
<reference evidence="3 4" key="1">
    <citation type="submission" date="2019-12" db="EMBL/GenBank/DDBJ databases">
        <authorList>
            <person name="Floudas D."/>
            <person name="Bentzer J."/>
            <person name="Ahren D."/>
            <person name="Johansson T."/>
            <person name="Persson P."/>
            <person name="Tunlid A."/>
        </authorList>
    </citation>
    <scope>NUCLEOTIDE SEQUENCE [LARGE SCALE GENOMIC DNA]</scope>
    <source>
        <strain evidence="3 4">CBS 102.39</strain>
    </source>
</reference>
<gene>
    <name evidence="3" type="ORF">D9613_000957</name>
</gene>
<dbReference type="AlphaFoldDB" id="A0A8H4R0N0"/>
<protein>
    <recommendedName>
        <fullName evidence="2">BTB domain-containing protein</fullName>
    </recommendedName>
</protein>
<dbReference type="CDD" id="cd18186">
    <property type="entry name" value="BTB_POZ_ZBTB_KLHL-like"/>
    <property type="match status" value="1"/>
</dbReference>
<organism evidence="3 4">
    <name type="scientific">Agrocybe pediades</name>
    <dbReference type="NCBI Taxonomy" id="84607"/>
    <lineage>
        <taxon>Eukaryota</taxon>
        <taxon>Fungi</taxon>
        <taxon>Dikarya</taxon>
        <taxon>Basidiomycota</taxon>
        <taxon>Agaricomycotina</taxon>
        <taxon>Agaricomycetes</taxon>
        <taxon>Agaricomycetidae</taxon>
        <taxon>Agaricales</taxon>
        <taxon>Agaricineae</taxon>
        <taxon>Strophariaceae</taxon>
        <taxon>Agrocybe</taxon>
    </lineage>
</organism>
<dbReference type="InterPro" id="IPR000210">
    <property type="entry name" value="BTB/POZ_dom"/>
</dbReference>
<feature type="compositionally biased region" description="Polar residues" evidence="1">
    <location>
        <begin position="45"/>
        <end position="68"/>
    </location>
</feature>
<comment type="caution">
    <text evidence="3">The sequence shown here is derived from an EMBL/GenBank/DDBJ whole genome shotgun (WGS) entry which is preliminary data.</text>
</comment>
<dbReference type="Gene3D" id="3.30.710.10">
    <property type="entry name" value="Potassium Channel Kv1.1, Chain A"/>
    <property type="match status" value="1"/>
</dbReference>
<dbReference type="EMBL" id="JAACJL010000015">
    <property type="protein sequence ID" value="KAF4621170.1"/>
    <property type="molecule type" value="Genomic_DNA"/>
</dbReference>
<evidence type="ECO:0000313" key="3">
    <source>
        <dbReference type="EMBL" id="KAF4621170.1"/>
    </source>
</evidence>
<keyword evidence="4" id="KW-1185">Reference proteome</keyword>
<accession>A0A8H4R0N0</accession>
<dbReference type="SUPFAM" id="SSF54695">
    <property type="entry name" value="POZ domain"/>
    <property type="match status" value="1"/>
</dbReference>
<evidence type="ECO:0000256" key="1">
    <source>
        <dbReference type="SAM" id="MobiDB-lite"/>
    </source>
</evidence>
<feature type="compositionally biased region" description="Acidic residues" evidence="1">
    <location>
        <begin position="17"/>
        <end position="32"/>
    </location>
</feature>
<sequence>MMGKLQSAGVDGSDANADGDLDPSSEVVDSEDTQTHRRHHAPYKRQTQNLPKSDSQTFTGHNHVANSTHPRRMQRKAGRFYFKDGNVVFLVKRTLFKVHRYFFERDSPIFASMFSLPPPVPAEDRDSPPFVEGDSDEHPILLEGVCPQQFEQILSILYPSDFSSPDPQSIEEWTSVLNLATRWDFSSIRALAIEKLATELTGRSPALKLAIAKQHDIEHWLVPAYTALCIRNDPLDINEGRMLGLDDVISIENIRQSVRYPSNLNRDSESVARLVKQMFAICQSTSAYDV</sequence>
<feature type="domain" description="BTB" evidence="2">
    <location>
        <begin position="85"/>
        <end position="166"/>
    </location>
</feature>
<dbReference type="PROSITE" id="PS50097">
    <property type="entry name" value="BTB"/>
    <property type="match status" value="1"/>
</dbReference>
<evidence type="ECO:0000313" key="4">
    <source>
        <dbReference type="Proteomes" id="UP000521872"/>
    </source>
</evidence>
<name>A0A8H4R0N0_9AGAR</name>